<name>A0A366XA61_9RHOB</name>
<sequence>MLTDLLTRNRDWSADRTADDPDYFTGLAAQQAPEYFWIGCSDSRVPANVVAGLAPGEVFVHRNVANVVHSSDMNLLSALEFAVDALKVREIIVCGHYGCGGVQAATEDLPHGLADHWLEPIRRLARQYSVDLSRSTNHEARRDKLAELNVIEGVMRVAETPILQRAWANGSEIAVHGLIYGLRDGLLHDLNCTISRGHLHQEVTS</sequence>
<evidence type="ECO:0000256" key="1">
    <source>
        <dbReference type="ARBA" id="ARBA00006217"/>
    </source>
</evidence>
<feature type="binding site" evidence="6">
    <location>
        <position position="96"/>
    </location>
    <ligand>
        <name>Zn(2+)</name>
        <dbReference type="ChEBI" id="CHEBI:29105"/>
    </ligand>
</feature>
<comment type="function">
    <text evidence="7">Reversible hydration of carbon dioxide.</text>
</comment>
<dbReference type="PROSITE" id="PS00704">
    <property type="entry name" value="PROK_CO2_ANHYDRASE_1"/>
    <property type="match status" value="1"/>
</dbReference>
<protein>
    <recommendedName>
        <fullName evidence="7">Carbonic anhydrase</fullName>
        <ecNumber evidence="7">4.2.1.1</ecNumber>
    </recommendedName>
    <alternativeName>
        <fullName evidence="7">Carbonate dehydratase</fullName>
    </alternativeName>
</protein>
<dbReference type="InterPro" id="IPR036874">
    <property type="entry name" value="Carbonic_anhydrase_sf"/>
</dbReference>
<comment type="catalytic activity">
    <reaction evidence="5 7">
        <text>hydrogencarbonate + H(+) = CO2 + H2O</text>
        <dbReference type="Rhea" id="RHEA:10748"/>
        <dbReference type="ChEBI" id="CHEBI:15377"/>
        <dbReference type="ChEBI" id="CHEBI:15378"/>
        <dbReference type="ChEBI" id="CHEBI:16526"/>
        <dbReference type="ChEBI" id="CHEBI:17544"/>
        <dbReference type="EC" id="4.2.1.1"/>
    </reaction>
</comment>
<keyword evidence="4 7" id="KW-0456">Lyase</keyword>
<comment type="similarity">
    <text evidence="1 7">Belongs to the beta-class carbonic anhydrase family.</text>
</comment>
<keyword evidence="3 6" id="KW-0862">Zinc</keyword>
<dbReference type="PANTHER" id="PTHR11002:SF76">
    <property type="entry name" value="CARBONIC ANHYDRASE"/>
    <property type="match status" value="1"/>
</dbReference>
<dbReference type="SUPFAM" id="SSF53056">
    <property type="entry name" value="beta-carbonic anhydrase, cab"/>
    <property type="match status" value="1"/>
</dbReference>
<gene>
    <name evidence="8" type="ORF">DS909_02920</name>
</gene>
<evidence type="ECO:0000256" key="4">
    <source>
        <dbReference type="ARBA" id="ARBA00023239"/>
    </source>
</evidence>
<comment type="caution">
    <text evidence="8">The sequence shown here is derived from an EMBL/GenBank/DDBJ whole genome shotgun (WGS) entry which is preliminary data.</text>
</comment>
<evidence type="ECO:0000256" key="6">
    <source>
        <dbReference type="PIRSR" id="PIRSR601765-1"/>
    </source>
</evidence>
<dbReference type="Gene3D" id="3.40.1050.10">
    <property type="entry name" value="Carbonic anhydrase"/>
    <property type="match status" value="1"/>
</dbReference>
<evidence type="ECO:0000313" key="9">
    <source>
        <dbReference type="Proteomes" id="UP000252706"/>
    </source>
</evidence>
<dbReference type="RefSeq" id="WP_113821948.1">
    <property type="nucleotide sequence ID" value="NZ_QOCE01000009.1"/>
</dbReference>
<dbReference type="GO" id="GO:0004089">
    <property type="term" value="F:carbonate dehydratase activity"/>
    <property type="evidence" value="ECO:0007669"/>
    <property type="project" value="UniProtKB-UniRule"/>
</dbReference>
<dbReference type="PROSITE" id="PS00705">
    <property type="entry name" value="PROK_CO2_ANHYDRASE_2"/>
    <property type="match status" value="1"/>
</dbReference>
<dbReference type="OrthoDB" id="9797527at2"/>
<reference evidence="8 9" key="1">
    <citation type="submission" date="2018-07" db="EMBL/GenBank/DDBJ databases">
        <title>Modular assembly of carbohydrate-degrading microbial communities in the ocean.</title>
        <authorList>
            <person name="Enke T.N."/>
            <person name="Datta M.S."/>
            <person name="Schwartzman J.A."/>
            <person name="Cermak N."/>
            <person name="Schmitz D.A."/>
            <person name="Barrere J."/>
            <person name="Cordero O.X."/>
        </authorList>
    </citation>
    <scope>NUCLEOTIDE SEQUENCE [LARGE SCALE GENOMIC DNA]</scope>
    <source>
        <strain evidence="8 9">C3M10</strain>
    </source>
</reference>
<feature type="binding site" evidence="6">
    <location>
        <position position="42"/>
    </location>
    <ligand>
        <name>Zn(2+)</name>
        <dbReference type="ChEBI" id="CHEBI:29105"/>
    </ligand>
</feature>
<feature type="binding site" evidence="6">
    <location>
        <position position="99"/>
    </location>
    <ligand>
        <name>Zn(2+)</name>
        <dbReference type="ChEBI" id="CHEBI:29105"/>
    </ligand>
</feature>
<evidence type="ECO:0000256" key="5">
    <source>
        <dbReference type="ARBA" id="ARBA00048348"/>
    </source>
</evidence>
<dbReference type="Proteomes" id="UP000252706">
    <property type="component" value="Unassembled WGS sequence"/>
</dbReference>
<evidence type="ECO:0000256" key="3">
    <source>
        <dbReference type="ARBA" id="ARBA00022833"/>
    </source>
</evidence>
<dbReference type="InterPro" id="IPR001765">
    <property type="entry name" value="Carbonic_anhydrase"/>
</dbReference>
<dbReference type="FunFam" id="3.40.1050.10:FF:000001">
    <property type="entry name" value="Carbonic anhydrase"/>
    <property type="match status" value="1"/>
</dbReference>
<proteinExistence type="inferred from homology"/>
<evidence type="ECO:0000256" key="2">
    <source>
        <dbReference type="ARBA" id="ARBA00022723"/>
    </source>
</evidence>
<dbReference type="Pfam" id="PF00484">
    <property type="entry name" value="Pro_CA"/>
    <property type="match status" value="1"/>
</dbReference>
<accession>A0A366XA61</accession>
<dbReference type="PANTHER" id="PTHR11002">
    <property type="entry name" value="CARBONIC ANHYDRASE"/>
    <property type="match status" value="1"/>
</dbReference>
<feature type="binding site" evidence="6">
    <location>
        <position position="40"/>
    </location>
    <ligand>
        <name>Zn(2+)</name>
        <dbReference type="ChEBI" id="CHEBI:29105"/>
    </ligand>
</feature>
<dbReference type="InterPro" id="IPR015892">
    <property type="entry name" value="Carbonic_anhydrase_CS"/>
</dbReference>
<evidence type="ECO:0000256" key="7">
    <source>
        <dbReference type="RuleBase" id="RU003956"/>
    </source>
</evidence>
<dbReference type="GO" id="GO:0008270">
    <property type="term" value="F:zinc ion binding"/>
    <property type="evidence" value="ECO:0007669"/>
    <property type="project" value="UniProtKB-UniRule"/>
</dbReference>
<dbReference type="GO" id="GO:0015976">
    <property type="term" value="P:carbon utilization"/>
    <property type="evidence" value="ECO:0007669"/>
    <property type="project" value="InterPro"/>
</dbReference>
<comment type="cofactor">
    <cofactor evidence="6">
        <name>Zn(2+)</name>
        <dbReference type="ChEBI" id="CHEBI:29105"/>
    </cofactor>
    <text evidence="6">Binds 1 zinc ion per subunit.</text>
</comment>
<dbReference type="EMBL" id="QOCE01000009">
    <property type="protein sequence ID" value="RBW60918.1"/>
    <property type="molecule type" value="Genomic_DNA"/>
</dbReference>
<keyword evidence="2 6" id="KW-0479">Metal-binding</keyword>
<evidence type="ECO:0000313" key="8">
    <source>
        <dbReference type="EMBL" id="RBW60918.1"/>
    </source>
</evidence>
<dbReference type="CDD" id="cd00883">
    <property type="entry name" value="beta_CA_cladeA"/>
    <property type="match status" value="1"/>
</dbReference>
<dbReference type="EC" id="4.2.1.1" evidence="7"/>
<organism evidence="8 9">
    <name type="scientific">Phaeobacter gallaeciensis</name>
    <dbReference type="NCBI Taxonomy" id="60890"/>
    <lineage>
        <taxon>Bacteria</taxon>
        <taxon>Pseudomonadati</taxon>
        <taxon>Pseudomonadota</taxon>
        <taxon>Alphaproteobacteria</taxon>
        <taxon>Rhodobacterales</taxon>
        <taxon>Roseobacteraceae</taxon>
        <taxon>Phaeobacter</taxon>
    </lineage>
</organism>
<dbReference type="AlphaFoldDB" id="A0A366XA61"/>
<dbReference type="SMART" id="SM00947">
    <property type="entry name" value="Pro_CA"/>
    <property type="match status" value="1"/>
</dbReference>